<dbReference type="Gene3D" id="3.90.1150.10">
    <property type="entry name" value="Aspartate Aminotransferase, domain 1"/>
    <property type="match status" value="1"/>
</dbReference>
<dbReference type="InterPro" id="IPR005814">
    <property type="entry name" value="Aminotrans_3"/>
</dbReference>
<dbReference type="EMBL" id="BJYM01000023">
    <property type="protein sequence ID" value="GEN89506.1"/>
    <property type="molecule type" value="Genomic_DNA"/>
</dbReference>
<evidence type="ECO:0000256" key="7">
    <source>
        <dbReference type="ARBA" id="ARBA00023235"/>
    </source>
</evidence>
<reference evidence="10 11" key="1">
    <citation type="submission" date="2019-07" db="EMBL/GenBank/DDBJ databases">
        <title>Whole genome shotgun sequence of Oceanobacillus sojae NBRC 105379.</title>
        <authorList>
            <person name="Hosoyama A."/>
            <person name="Uohara A."/>
            <person name="Ohji S."/>
            <person name="Ichikawa N."/>
        </authorList>
    </citation>
    <scope>NUCLEOTIDE SEQUENCE [LARGE SCALE GENOMIC DNA]</scope>
    <source>
        <strain evidence="10 11">NBRC 105379</strain>
    </source>
</reference>
<evidence type="ECO:0000256" key="4">
    <source>
        <dbReference type="ARBA" id="ARBA00008981"/>
    </source>
</evidence>
<dbReference type="RefSeq" id="WP_147212387.1">
    <property type="nucleotide sequence ID" value="NZ_BJYM01000023.1"/>
</dbReference>
<keyword evidence="11" id="KW-1185">Reference proteome</keyword>
<evidence type="ECO:0000256" key="1">
    <source>
        <dbReference type="ARBA" id="ARBA00001579"/>
    </source>
</evidence>
<dbReference type="InterPro" id="IPR015422">
    <property type="entry name" value="PyrdxlP-dep_Trfase_small"/>
</dbReference>
<comment type="cofactor">
    <cofactor evidence="2 9">
        <name>pyridoxal 5'-phosphate</name>
        <dbReference type="ChEBI" id="CHEBI:597326"/>
    </cofactor>
</comment>
<dbReference type="InterPro" id="IPR004639">
    <property type="entry name" value="4pyrrol_synth_GluAld_NH2Trfase"/>
</dbReference>
<dbReference type="NCBIfam" id="TIGR00713">
    <property type="entry name" value="hemL"/>
    <property type="match status" value="1"/>
</dbReference>
<dbReference type="EC" id="5.4.3.8" evidence="9"/>
<comment type="subcellular location">
    <subcellularLocation>
        <location evidence="9">Cytoplasm</location>
    </subcellularLocation>
</comment>
<dbReference type="OrthoDB" id="9807885at2"/>
<comment type="similarity">
    <text evidence="4 9">Belongs to the class-III pyridoxal-phosphate-dependent aminotransferase family. HemL subfamily.</text>
</comment>
<keyword evidence="5 9" id="KW-0963">Cytoplasm</keyword>
<accession>A0A511ZPX1</accession>
<keyword evidence="6 9" id="KW-0663">Pyridoxal phosphate</keyword>
<evidence type="ECO:0000313" key="11">
    <source>
        <dbReference type="Proteomes" id="UP000321558"/>
    </source>
</evidence>
<comment type="subunit">
    <text evidence="9">Homodimer.</text>
</comment>
<dbReference type="HAMAP" id="MF_00375">
    <property type="entry name" value="HemL_aminotrans_3"/>
    <property type="match status" value="1"/>
</dbReference>
<gene>
    <name evidence="10" type="primary">hemL1</name>
    <name evidence="9" type="synonym">hemL</name>
    <name evidence="10" type="ORF">OSO01_42450</name>
</gene>
<protein>
    <recommendedName>
        <fullName evidence="9">Glutamate-1-semialdehyde 2,1-aminomutase</fullName>
        <shortName evidence="9">GSA</shortName>
        <ecNumber evidence="9">5.4.3.8</ecNumber>
    </recommendedName>
    <alternativeName>
        <fullName evidence="9">Glutamate-1-semialdehyde aminotransferase</fullName>
        <shortName evidence="9">GSA-AT</shortName>
    </alternativeName>
</protein>
<comment type="pathway">
    <text evidence="3">Porphyrin-containing compound metabolism; protoporphyrin-IX biosynthesis; 5-aminolevulinate from L-glutamyl-tRNA(Glu): step 2/2.</text>
</comment>
<dbReference type="GO" id="GO:0005737">
    <property type="term" value="C:cytoplasm"/>
    <property type="evidence" value="ECO:0007669"/>
    <property type="project" value="UniProtKB-SubCell"/>
</dbReference>
<evidence type="ECO:0000313" key="10">
    <source>
        <dbReference type="EMBL" id="GEN89506.1"/>
    </source>
</evidence>
<dbReference type="Pfam" id="PF00202">
    <property type="entry name" value="Aminotran_3"/>
    <property type="match status" value="1"/>
</dbReference>
<keyword evidence="7 9" id="KW-0413">Isomerase</keyword>
<dbReference type="FunFam" id="3.40.640.10:FF:000021">
    <property type="entry name" value="Glutamate-1-semialdehyde 2,1-aminomutase"/>
    <property type="match status" value="1"/>
</dbReference>
<organism evidence="10 11">
    <name type="scientific">Oceanobacillus sojae</name>
    <dbReference type="NCBI Taxonomy" id="582851"/>
    <lineage>
        <taxon>Bacteria</taxon>
        <taxon>Bacillati</taxon>
        <taxon>Bacillota</taxon>
        <taxon>Bacilli</taxon>
        <taxon>Bacillales</taxon>
        <taxon>Bacillaceae</taxon>
        <taxon>Oceanobacillus</taxon>
    </lineage>
</organism>
<dbReference type="Gene3D" id="3.40.640.10">
    <property type="entry name" value="Type I PLP-dependent aspartate aminotransferase-like (Major domain)"/>
    <property type="match status" value="1"/>
</dbReference>
<sequence length="432" mass="46838">MKFTNSEKLHEEALQHIVGGVNSPSRSYKAVGGGSPVYMKRGQGAYFWDVDDNKYIDYLAAYGPIITGHAHPHIAKAIAEAATTGVLYGTPTELENTFAKMLKEAMPSLEKVRFNNSGTEAVMTTIRVARAYTNRTKIIKFAGCYHGHFDAVLVEAGSGPSTLGTPDSAGVPASSAAEVITVPFNNLKAFKEALKAWEGEIAAVIVEPIVGNFGIVEPFEGFLEEVNELTHRAGALVIYDEVITAFRFTYGSAQQLYNIEPDLTAMGKIIGGGLPIGAYGGRKDIMEQVAPLGPAYQAGTMSGNPASMAAGIACLEVLREDGVYEELERLGKRLEEGILEKAEENDIHITVNRLRGALTVYFGVDKVTNYREAEASNGEAFATFFQLMLREGINLAPSKYEAWFLTTEHTDSDIENTIDAVGRVFAKMAENQ</sequence>
<dbReference type="SUPFAM" id="SSF53383">
    <property type="entry name" value="PLP-dependent transferases"/>
    <property type="match status" value="1"/>
</dbReference>
<dbReference type="NCBIfam" id="NF000818">
    <property type="entry name" value="PRK00062.1"/>
    <property type="match status" value="1"/>
</dbReference>
<dbReference type="UniPathway" id="UPA00251">
    <property type="reaction ID" value="UER00317"/>
</dbReference>
<name>A0A511ZPX1_9BACI</name>
<dbReference type="PANTHER" id="PTHR43713:SF1">
    <property type="entry name" value="GLUTAMATE-1-SEMIALDEHYDE 2,1-AMINOMUTASE 2"/>
    <property type="match status" value="1"/>
</dbReference>
<keyword evidence="8 9" id="KW-0627">Porphyrin biosynthesis</keyword>
<evidence type="ECO:0000256" key="8">
    <source>
        <dbReference type="ARBA" id="ARBA00023244"/>
    </source>
</evidence>
<dbReference type="CDD" id="cd00610">
    <property type="entry name" value="OAT_like"/>
    <property type="match status" value="1"/>
</dbReference>
<evidence type="ECO:0000256" key="9">
    <source>
        <dbReference type="HAMAP-Rule" id="MF_00375"/>
    </source>
</evidence>
<dbReference type="Proteomes" id="UP000321558">
    <property type="component" value="Unassembled WGS sequence"/>
</dbReference>
<evidence type="ECO:0000256" key="5">
    <source>
        <dbReference type="ARBA" id="ARBA00022490"/>
    </source>
</evidence>
<dbReference type="AlphaFoldDB" id="A0A511ZPX1"/>
<dbReference type="InterPro" id="IPR015421">
    <property type="entry name" value="PyrdxlP-dep_Trfase_major"/>
</dbReference>
<dbReference type="NCBIfam" id="NF009055">
    <property type="entry name" value="PRK12389.1"/>
    <property type="match status" value="1"/>
</dbReference>
<dbReference type="GO" id="GO:0030170">
    <property type="term" value="F:pyridoxal phosphate binding"/>
    <property type="evidence" value="ECO:0007669"/>
    <property type="project" value="InterPro"/>
</dbReference>
<feature type="modified residue" description="N6-(pyridoxal phosphate)lysine" evidence="9">
    <location>
        <position position="268"/>
    </location>
</feature>
<comment type="caution">
    <text evidence="10">The sequence shown here is derived from an EMBL/GenBank/DDBJ whole genome shotgun (WGS) entry which is preliminary data.</text>
</comment>
<comment type="catalytic activity">
    <reaction evidence="1 9">
        <text>(S)-4-amino-5-oxopentanoate = 5-aminolevulinate</text>
        <dbReference type="Rhea" id="RHEA:14265"/>
        <dbReference type="ChEBI" id="CHEBI:57501"/>
        <dbReference type="ChEBI" id="CHEBI:356416"/>
        <dbReference type="EC" id="5.4.3.8"/>
    </reaction>
</comment>
<dbReference type="GO" id="GO:0006782">
    <property type="term" value="P:protoporphyrinogen IX biosynthetic process"/>
    <property type="evidence" value="ECO:0007669"/>
    <property type="project" value="UniProtKB-UniRule"/>
</dbReference>
<evidence type="ECO:0000256" key="6">
    <source>
        <dbReference type="ARBA" id="ARBA00022898"/>
    </source>
</evidence>
<dbReference type="InterPro" id="IPR015424">
    <property type="entry name" value="PyrdxlP-dep_Trfase"/>
</dbReference>
<dbReference type="GO" id="GO:0042286">
    <property type="term" value="F:glutamate-1-semialdehyde 2,1-aminomutase activity"/>
    <property type="evidence" value="ECO:0007669"/>
    <property type="project" value="UniProtKB-UniRule"/>
</dbReference>
<dbReference type="GO" id="GO:0008483">
    <property type="term" value="F:transaminase activity"/>
    <property type="evidence" value="ECO:0007669"/>
    <property type="project" value="InterPro"/>
</dbReference>
<evidence type="ECO:0000256" key="3">
    <source>
        <dbReference type="ARBA" id="ARBA00004819"/>
    </source>
</evidence>
<evidence type="ECO:0000256" key="2">
    <source>
        <dbReference type="ARBA" id="ARBA00001933"/>
    </source>
</evidence>
<dbReference type="PANTHER" id="PTHR43713">
    <property type="entry name" value="GLUTAMATE-1-SEMIALDEHYDE 2,1-AMINOMUTASE"/>
    <property type="match status" value="1"/>
</dbReference>
<dbReference type="STRING" id="582851.GCA_900162665_03053"/>
<proteinExistence type="inferred from homology"/>